<evidence type="ECO:0000313" key="2">
    <source>
        <dbReference type="EMBL" id="QKS72327.1"/>
    </source>
</evidence>
<evidence type="ECO:0000313" key="3">
    <source>
        <dbReference type="Proteomes" id="UP000318138"/>
    </source>
</evidence>
<sequence length="80" mass="9134">MCIALSRLFDKTKNKEEYPAVNGKRNTLTYTYNEDGDVETYMHSRVGQTRFTHIASGKSNSAEGPQEQRMDYMYDESGGI</sequence>
<protein>
    <submittedName>
        <fullName evidence="2">Uncharacterized protein</fullName>
    </submittedName>
</protein>
<feature type="region of interest" description="Disordered" evidence="1">
    <location>
        <begin position="56"/>
        <end position="80"/>
    </location>
</feature>
<evidence type="ECO:0000256" key="1">
    <source>
        <dbReference type="SAM" id="MobiDB-lite"/>
    </source>
</evidence>
<gene>
    <name evidence="2" type="ORF">FLK61_37475</name>
</gene>
<proteinExistence type="predicted"/>
<keyword evidence="3" id="KW-1185">Reference proteome</keyword>
<dbReference type="EMBL" id="CP041372">
    <property type="protein sequence ID" value="QKS72327.1"/>
    <property type="molecule type" value="Genomic_DNA"/>
</dbReference>
<accession>A0A859FGT8</accession>
<dbReference type="Proteomes" id="UP000318138">
    <property type="component" value="Chromosome"/>
</dbReference>
<reference evidence="3" key="1">
    <citation type="submission" date="2019-07" db="EMBL/GenBank/DDBJ databases">
        <title>Bacillus alkalisoli sp. nov. isolated from saline soil.</title>
        <authorList>
            <person name="Sun J.-Q."/>
            <person name="Xu L."/>
        </authorList>
    </citation>
    <scope>NUCLEOTIDE SEQUENCE [LARGE SCALE GENOMIC DNA]</scope>
    <source>
        <strain evidence="3">M4U3P1</strain>
    </source>
</reference>
<dbReference type="AlphaFoldDB" id="A0A859FGT8"/>
<dbReference type="KEGG" id="psua:FLK61_37475"/>
<organism evidence="2 3">
    <name type="scientific">Paenalkalicoccus suaedae</name>
    <dbReference type="NCBI Taxonomy" id="2592382"/>
    <lineage>
        <taxon>Bacteria</taxon>
        <taxon>Bacillati</taxon>
        <taxon>Bacillota</taxon>
        <taxon>Bacilli</taxon>
        <taxon>Bacillales</taxon>
        <taxon>Bacillaceae</taxon>
        <taxon>Paenalkalicoccus</taxon>
    </lineage>
</organism>
<name>A0A859FGT8_9BACI</name>